<keyword evidence="3" id="KW-0812">Transmembrane</keyword>
<dbReference type="VEuPathDB" id="VectorBase:LOC119165680"/>
<dbReference type="Proteomes" id="UP000821866">
    <property type="component" value="Chromosome 1"/>
</dbReference>
<dbReference type="Gene3D" id="1.10.1380.10">
    <property type="entry name" value="Neutral endopeptidase , domain2"/>
    <property type="match status" value="1"/>
</dbReference>
<keyword evidence="3" id="KW-1133">Transmembrane helix</keyword>
<evidence type="ECO:0000259" key="4">
    <source>
        <dbReference type="Pfam" id="PF05649"/>
    </source>
</evidence>
<dbReference type="InterPro" id="IPR000718">
    <property type="entry name" value="Peptidase_M13"/>
</dbReference>
<dbReference type="InterPro" id="IPR042089">
    <property type="entry name" value="Peptidase_M13_dom_2"/>
</dbReference>
<evidence type="ECO:0000256" key="3">
    <source>
        <dbReference type="SAM" id="Phobius"/>
    </source>
</evidence>
<keyword evidence="3" id="KW-0472">Membrane</keyword>
<feature type="transmembrane region" description="Helical" evidence="3">
    <location>
        <begin position="280"/>
        <end position="304"/>
    </location>
</feature>
<evidence type="ECO:0000256" key="1">
    <source>
        <dbReference type="ARBA" id="ARBA00007357"/>
    </source>
</evidence>
<accession>A0A9J6F3E5</accession>
<feature type="region of interest" description="Disordered" evidence="2">
    <location>
        <begin position="1"/>
        <end position="44"/>
    </location>
</feature>
<protein>
    <recommendedName>
        <fullName evidence="4">Peptidase M13 N-terminal domain-containing protein</fullName>
    </recommendedName>
</protein>
<dbReference type="PANTHER" id="PTHR11733">
    <property type="entry name" value="ZINC METALLOPROTEASE FAMILY M13 NEPRILYSIN-RELATED"/>
    <property type="match status" value="1"/>
</dbReference>
<dbReference type="GO" id="GO:0016485">
    <property type="term" value="P:protein processing"/>
    <property type="evidence" value="ECO:0007669"/>
    <property type="project" value="TreeGrafter"/>
</dbReference>
<evidence type="ECO:0000256" key="2">
    <source>
        <dbReference type="SAM" id="MobiDB-lite"/>
    </source>
</evidence>
<dbReference type="InterPro" id="IPR024079">
    <property type="entry name" value="MetalloPept_cat_dom_sf"/>
</dbReference>
<dbReference type="PANTHER" id="PTHR11733:SF241">
    <property type="entry name" value="GH26575P-RELATED"/>
    <property type="match status" value="1"/>
</dbReference>
<name>A0A9J6F3E5_RHIMP</name>
<dbReference type="GO" id="GO:0005886">
    <property type="term" value="C:plasma membrane"/>
    <property type="evidence" value="ECO:0007669"/>
    <property type="project" value="TreeGrafter"/>
</dbReference>
<organism evidence="5 6">
    <name type="scientific">Rhipicephalus microplus</name>
    <name type="common">Cattle tick</name>
    <name type="synonym">Boophilus microplus</name>
    <dbReference type="NCBI Taxonomy" id="6941"/>
    <lineage>
        <taxon>Eukaryota</taxon>
        <taxon>Metazoa</taxon>
        <taxon>Ecdysozoa</taxon>
        <taxon>Arthropoda</taxon>
        <taxon>Chelicerata</taxon>
        <taxon>Arachnida</taxon>
        <taxon>Acari</taxon>
        <taxon>Parasitiformes</taxon>
        <taxon>Ixodida</taxon>
        <taxon>Ixodoidea</taxon>
        <taxon>Ixodidae</taxon>
        <taxon>Rhipicephalinae</taxon>
        <taxon>Rhipicephalus</taxon>
        <taxon>Boophilus</taxon>
    </lineage>
</organism>
<proteinExistence type="inferred from homology"/>
<reference evidence="5" key="1">
    <citation type="journal article" date="2020" name="Cell">
        <title>Large-Scale Comparative Analyses of Tick Genomes Elucidate Their Genetic Diversity and Vector Capacities.</title>
        <authorList>
            <consortium name="Tick Genome and Microbiome Consortium (TIGMIC)"/>
            <person name="Jia N."/>
            <person name="Wang J."/>
            <person name="Shi W."/>
            <person name="Du L."/>
            <person name="Sun Y."/>
            <person name="Zhan W."/>
            <person name="Jiang J.F."/>
            <person name="Wang Q."/>
            <person name="Zhang B."/>
            <person name="Ji P."/>
            <person name="Bell-Sakyi L."/>
            <person name="Cui X.M."/>
            <person name="Yuan T.T."/>
            <person name="Jiang B.G."/>
            <person name="Yang W.F."/>
            <person name="Lam T.T."/>
            <person name="Chang Q.C."/>
            <person name="Ding S.J."/>
            <person name="Wang X.J."/>
            <person name="Zhu J.G."/>
            <person name="Ruan X.D."/>
            <person name="Zhao L."/>
            <person name="Wei J.T."/>
            <person name="Ye R.Z."/>
            <person name="Que T.C."/>
            <person name="Du C.H."/>
            <person name="Zhou Y.H."/>
            <person name="Cheng J.X."/>
            <person name="Dai P.F."/>
            <person name="Guo W.B."/>
            <person name="Han X.H."/>
            <person name="Huang E.J."/>
            <person name="Li L.F."/>
            <person name="Wei W."/>
            <person name="Gao Y.C."/>
            <person name="Liu J.Z."/>
            <person name="Shao H.Z."/>
            <person name="Wang X."/>
            <person name="Wang C.C."/>
            <person name="Yang T.C."/>
            <person name="Huo Q.B."/>
            <person name="Li W."/>
            <person name="Chen H.Y."/>
            <person name="Chen S.E."/>
            <person name="Zhou L.G."/>
            <person name="Ni X.B."/>
            <person name="Tian J.H."/>
            <person name="Sheng Y."/>
            <person name="Liu T."/>
            <person name="Pan Y.S."/>
            <person name="Xia L.Y."/>
            <person name="Li J."/>
            <person name="Zhao F."/>
            <person name="Cao W.C."/>
        </authorList>
    </citation>
    <scope>NUCLEOTIDE SEQUENCE</scope>
    <source>
        <strain evidence="5">Rmic-2018</strain>
    </source>
</reference>
<comment type="caution">
    <text evidence="5">The sequence shown here is derived from an EMBL/GenBank/DDBJ whole genome shotgun (WGS) entry which is preliminary data.</text>
</comment>
<dbReference type="GO" id="GO:0004222">
    <property type="term" value="F:metalloendopeptidase activity"/>
    <property type="evidence" value="ECO:0007669"/>
    <property type="project" value="InterPro"/>
</dbReference>
<feature type="compositionally biased region" description="Polar residues" evidence="2">
    <location>
        <begin position="1"/>
        <end position="12"/>
    </location>
</feature>
<dbReference type="Gene3D" id="3.40.390.10">
    <property type="entry name" value="Collagenase (Catalytic Domain)"/>
    <property type="match status" value="1"/>
</dbReference>
<feature type="compositionally biased region" description="Basic and acidic residues" evidence="2">
    <location>
        <begin position="158"/>
        <end position="173"/>
    </location>
</feature>
<evidence type="ECO:0000313" key="6">
    <source>
        <dbReference type="Proteomes" id="UP000821866"/>
    </source>
</evidence>
<comment type="similarity">
    <text evidence="1">Belongs to the peptidase M13 family.</text>
</comment>
<feature type="compositionally biased region" description="Polar residues" evidence="2">
    <location>
        <begin position="21"/>
        <end position="36"/>
    </location>
</feature>
<reference evidence="5" key="2">
    <citation type="submission" date="2021-09" db="EMBL/GenBank/DDBJ databases">
        <authorList>
            <person name="Jia N."/>
            <person name="Wang J."/>
            <person name="Shi W."/>
            <person name="Du L."/>
            <person name="Sun Y."/>
            <person name="Zhan W."/>
            <person name="Jiang J."/>
            <person name="Wang Q."/>
            <person name="Zhang B."/>
            <person name="Ji P."/>
            <person name="Sakyi L.B."/>
            <person name="Cui X."/>
            <person name="Yuan T."/>
            <person name="Jiang B."/>
            <person name="Yang W."/>
            <person name="Lam T.T.-Y."/>
            <person name="Chang Q."/>
            <person name="Ding S."/>
            <person name="Wang X."/>
            <person name="Zhu J."/>
            <person name="Ruan X."/>
            <person name="Zhao L."/>
            <person name="Wei J."/>
            <person name="Que T."/>
            <person name="Du C."/>
            <person name="Cheng J."/>
            <person name="Dai P."/>
            <person name="Han X."/>
            <person name="Huang E."/>
            <person name="Gao Y."/>
            <person name="Liu J."/>
            <person name="Shao H."/>
            <person name="Ye R."/>
            <person name="Li L."/>
            <person name="Wei W."/>
            <person name="Wang X."/>
            <person name="Wang C."/>
            <person name="Huo Q."/>
            <person name="Li W."/>
            <person name="Guo W."/>
            <person name="Chen H."/>
            <person name="Chen S."/>
            <person name="Zhou L."/>
            <person name="Zhou L."/>
            <person name="Ni X."/>
            <person name="Tian J."/>
            <person name="Zhou Y."/>
            <person name="Sheng Y."/>
            <person name="Liu T."/>
            <person name="Pan Y."/>
            <person name="Xia L."/>
            <person name="Li J."/>
            <person name="Zhao F."/>
            <person name="Cao W."/>
        </authorList>
    </citation>
    <scope>NUCLEOTIDE SEQUENCE</scope>
    <source>
        <strain evidence="5">Rmic-2018</strain>
        <tissue evidence="5">Larvae</tissue>
    </source>
</reference>
<gene>
    <name evidence="5" type="ORF">HPB51_014615</name>
</gene>
<feature type="compositionally biased region" description="Low complexity" evidence="2">
    <location>
        <begin position="126"/>
        <end position="141"/>
    </location>
</feature>
<dbReference type="InterPro" id="IPR008753">
    <property type="entry name" value="Peptidase_M13_N"/>
</dbReference>
<dbReference type="PROSITE" id="PS51885">
    <property type="entry name" value="NEPRILYSIN"/>
    <property type="match status" value="1"/>
</dbReference>
<sequence length="826" mass="91110">MNENRSTPSDPCSHSDLGNPVSATSSKWNPSSTDATSCKRGRRTPLKVRMAPSLCVSEVSYNDAVHSSDLLQPTECSSSSLETETADTDYSYDQCSAYIAEVSEAEEANEQPLLGHAEPNYASRLRLASSTSAATPRPSSTVNQPSCASDLFPHSRAKSADTREWSHSEHEAPAEAVVGSEVASSVLPVTTSGKRVNVQPAASAPSASALGRGAAVELTNVEWPPEHLDRTAEEGWKHGVLSNDVARVRALAQAGITEGGATEECVDVHGLRILPANQELLLYPVAFLLLGVAIGVVTMVVVPLRTTAHTFLQPSTCTSPTCAQNAIYLSHLLSWDDMNPCDDFYTFVCRRWNSQASTATEEESLTFDDDYAATIEERMYAFLQNTSRPERLNVQALSTLLDKCVDTKRIEDDGWNPFLEVLFNISLEGFPLTPPVRQSMSVWKMAGKLLRRSGTAALLNVHVSTRPSAHNEDVVTVGLPEVISTAEGVDINELIRFYTNAAFAAVNALRKDFVPPAYTMDIAKFASELERLYEMRDTSSYKVETLVSPSPLLDFLTEALAGLPIFSETEYEVLIISPAFVKKAIHLVEKTEPHTVINFLCVRFMVQMSAFLPSSGLTEFYSTLVYGKLRTSVPRKKLCVRLVERTLSHLFLYASFTELNLHTFTTKFTDVVTDIVKEFLRGIDASPYFNSASRAAIRALVSKTRFKVLGPSWVKDHNAVERYVKNVPTIQSRRPLDAYLALYEYAFVNVLMRGPSQRWPLSAFSTRCRYEIPTRSVYVPALLFNVSLPFNKKADSLQLPRASTRLNRQVLSETTSLSSSAGIVFV</sequence>
<dbReference type="Pfam" id="PF05649">
    <property type="entry name" value="Peptidase_M13_N"/>
    <property type="match status" value="1"/>
</dbReference>
<dbReference type="SUPFAM" id="SSF55486">
    <property type="entry name" value="Metalloproteases ('zincins'), catalytic domain"/>
    <property type="match status" value="1"/>
</dbReference>
<evidence type="ECO:0000313" key="5">
    <source>
        <dbReference type="EMBL" id="KAH8041334.1"/>
    </source>
</evidence>
<feature type="region of interest" description="Disordered" evidence="2">
    <location>
        <begin position="126"/>
        <end position="179"/>
    </location>
</feature>
<dbReference type="EMBL" id="JABSTU010000001">
    <property type="protein sequence ID" value="KAH8041334.1"/>
    <property type="molecule type" value="Genomic_DNA"/>
</dbReference>
<dbReference type="AlphaFoldDB" id="A0A9J6F3E5"/>
<feature type="domain" description="Peptidase M13 N-terminal" evidence="4">
    <location>
        <begin position="340"/>
        <end position="708"/>
    </location>
</feature>
<keyword evidence="6" id="KW-1185">Reference proteome</keyword>